<evidence type="ECO:0000313" key="3">
    <source>
        <dbReference type="Proteomes" id="UP000000552"/>
    </source>
</evidence>
<dbReference type="KEGG" id="mlo:mlr4688"/>
<proteinExistence type="predicted"/>
<organism evidence="2 3">
    <name type="scientific">Mesorhizobium japonicum (strain LMG 29417 / CECT 9101 / MAFF 303099)</name>
    <name type="common">Mesorhizobium loti (strain MAFF 303099)</name>
    <dbReference type="NCBI Taxonomy" id="266835"/>
    <lineage>
        <taxon>Bacteria</taxon>
        <taxon>Pseudomonadati</taxon>
        <taxon>Pseudomonadota</taxon>
        <taxon>Alphaproteobacteria</taxon>
        <taxon>Hyphomicrobiales</taxon>
        <taxon>Phyllobacteriaceae</taxon>
        <taxon>Mesorhizobium</taxon>
    </lineage>
</organism>
<gene>
    <name evidence="2" type="ordered locus">mlr4688</name>
</gene>
<name>Q98DI5_RHILO</name>
<protein>
    <submittedName>
        <fullName evidence="2">Mlr4688 protein</fullName>
    </submittedName>
</protein>
<dbReference type="HOGENOM" id="CLU_1342344_0_0_5"/>
<sequence length="204" mass="21876">MAKYKVVTFSPSADQPDVASQVPPNTQPPPSAPPVLASQPPTTGPSLFIPDARSGRIGHPRGAAPLKALPEAKSENVAIIRNGVAVAILGNTGRCYNVQVGNKVGYMHDTWIHVDQYDSGPFGKRHIQVKSFGDYAAAEAYVRSSSIPLSAYLATNGWFAITLDSTFDERMAKNLANEMKARGAIPADAYPTFGNNYVRKVSCQ</sequence>
<feature type="region of interest" description="Disordered" evidence="1">
    <location>
        <begin position="1"/>
        <end position="47"/>
    </location>
</feature>
<dbReference type="EMBL" id="BA000012">
    <property type="protein sequence ID" value="BAB51286.1"/>
    <property type="molecule type" value="Genomic_DNA"/>
</dbReference>
<dbReference type="eggNOG" id="ENOG503465B">
    <property type="taxonomic scope" value="Bacteria"/>
</dbReference>
<dbReference type="AlphaFoldDB" id="Q98DI5"/>
<dbReference type="Gene3D" id="2.30.30.40">
    <property type="entry name" value="SH3 Domains"/>
    <property type="match status" value="1"/>
</dbReference>
<dbReference type="Proteomes" id="UP000000552">
    <property type="component" value="Chromosome"/>
</dbReference>
<evidence type="ECO:0000256" key="1">
    <source>
        <dbReference type="SAM" id="MobiDB-lite"/>
    </source>
</evidence>
<accession>Q98DI5</accession>
<reference evidence="2 3" key="1">
    <citation type="journal article" date="2000" name="DNA Res.">
        <title>Complete genome structure of the nitrogen-fixing symbiotic bacterium Mesorhizobium loti.</title>
        <authorList>
            <person name="Kaneko T."/>
            <person name="Nakamura Y."/>
            <person name="Sato S."/>
            <person name="Asamizu E."/>
            <person name="Kato T."/>
            <person name="Sasamoto S."/>
            <person name="Watanabe A."/>
            <person name="Idesawa K."/>
            <person name="Ishikawa A."/>
            <person name="Kawashima K."/>
            <person name="Kimura T."/>
            <person name="Kishida Y."/>
            <person name="Kiyokawa C."/>
            <person name="Kohara M."/>
            <person name="Matsumoto M."/>
            <person name="Matsuno A."/>
            <person name="Mochizuki Y."/>
            <person name="Nakayama S."/>
            <person name="Nakazaki N."/>
            <person name="Shimpo S."/>
            <person name="Sugimoto M."/>
            <person name="Takeuchi C."/>
            <person name="Yamada M."/>
            <person name="Tabata S."/>
        </authorList>
    </citation>
    <scope>NUCLEOTIDE SEQUENCE [LARGE SCALE GENOMIC DNA]</scope>
    <source>
        <strain evidence="3">LMG 29417 / CECT 9101 / MAFF 303099</strain>
    </source>
</reference>
<evidence type="ECO:0000313" key="2">
    <source>
        <dbReference type="EMBL" id="BAB51286.1"/>
    </source>
</evidence>